<name>A0AA46SCN8_9NOCA</name>
<evidence type="ECO:0000313" key="3">
    <source>
        <dbReference type="Proteomes" id="UP001163947"/>
    </source>
</evidence>
<dbReference type="GeneID" id="83624478"/>
<proteinExistence type="predicted"/>
<dbReference type="PANTHER" id="PTHR33055:SF3">
    <property type="entry name" value="PUTATIVE TRANSPOSASE FOR IS117-RELATED"/>
    <property type="match status" value="1"/>
</dbReference>
<dbReference type="AlphaFoldDB" id="A0AA46SCN8"/>
<evidence type="ECO:0000259" key="1">
    <source>
        <dbReference type="Pfam" id="PF01548"/>
    </source>
</evidence>
<protein>
    <submittedName>
        <fullName evidence="2">IS110 family transposase</fullName>
    </submittedName>
</protein>
<accession>A0AA46SCN8</accession>
<evidence type="ECO:0000313" key="2">
    <source>
        <dbReference type="EMBL" id="UYF97233.1"/>
    </source>
</evidence>
<dbReference type="Proteomes" id="UP001163947">
    <property type="component" value="Plasmid pN1"/>
</dbReference>
<dbReference type="GO" id="GO:0006313">
    <property type="term" value="P:DNA transposition"/>
    <property type="evidence" value="ECO:0007669"/>
    <property type="project" value="InterPro"/>
</dbReference>
<sequence length="133" mass="13912">MVNQDHLEVYGGIDTHADTHHVAAIDATGRRLADVQVPATAAGYQAALRFLRSWPGLVKVGIECTGSYGAGVSRAMQVAGIAVSEVNRPNRFDRRIRGKIDPFDAYSAAEAVLSGRASAAPKGGDGLVVAGPR</sequence>
<feature type="domain" description="Transposase IS110-like N-terminal" evidence="1">
    <location>
        <begin position="12"/>
        <end position="116"/>
    </location>
</feature>
<dbReference type="EMBL" id="CP106984">
    <property type="protein sequence ID" value="UYF97233.1"/>
    <property type="molecule type" value="Genomic_DNA"/>
</dbReference>
<dbReference type="InterPro" id="IPR002525">
    <property type="entry name" value="Transp_IS110-like_N"/>
</dbReference>
<gene>
    <name evidence="2" type="ORF">OCS65_28655</name>
</gene>
<reference evidence="2" key="1">
    <citation type="submission" date="2022-09" db="EMBL/GenBank/DDBJ databases">
        <title>The genome sequence of Rhodococcus aetherivorans N1.</title>
        <authorList>
            <person name="Jiang W."/>
        </authorList>
    </citation>
    <scope>NUCLEOTIDE SEQUENCE</scope>
    <source>
        <strain evidence="2">N1</strain>
        <plasmid evidence="2">pN1</plasmid>
    </source>
</reference>
<dbReference type="RefSeq" id="WP_263510500.1">
    <property type="nucleotide sequence ID" value="NZ_CP106984.1"/>
</dbReference>
<keyword evidence="2" id="KW-0614">Plasmid</keyword>
<geneLocation type="plasmid" evidence="2 3">
    <name>pN1</name>
</geneLocation>
<dbReference type="Pfam" id="PF01548">
    <property type="entry name" value="DEDD_Tnp_IS110"/>
    <property type="match status" value="1"/>
</dbReference>
<organism evidence="2 3">
    <name type="scientific">Rhodococcus aetherivorans</name>
    <dbReference type="NCBI Taxonomy" id="191292"/>
    <lineage>
        <taxon>Bacteria</taxon>
        <taxon>Bacillati</taxon>
        <taxon>Actinomycetota</taxon>
        <taxon>Actinomycetes</taxon>
        <taxon>Mycobacteriales</taxon>
        <taxon>Nocardiaceae</taxon>
        <taxon>Rhodococcus</taxon>
    </lineage>
</organism>
<dbReference type="InterPro" id="IPR047650">
    <property type="entry name" value="Transpos_IS110"/>
</dbReference>
<dbReference type="GO" id="GO:0004803">
    <property type="term" value="F:transposase activity"/>
    <property type="evidence" value="ECO:0007669"/>
    <property type="project" value="InterPro"/>
</dbReference>
<dbReference type="GO" id="GO:0003677">
    <property type="term" value="F:DNA binding"/>
    <property type="evidence" value="ECO:0007669"/>
    <property type="project" value="InterPro"/>
</dbReference>
<dbReference type="PANTHER" id="PTHR33055">
    <property type="entry name" value="TRANSPOSASE FOR INSERTION SEQUENCE ELEMENT IS1111A"/>
    <property type="match status" value="1"/>
</dbReference>